<keyword evidence="2" id="KW-1185">Reference proteome</keyword>
<dbReference type="Proteomes" id="UP000274122">
    <property type="component" value="Chromosome"/>
</dbReference>
<accession>A0A447UX62</accession>
<name>A0A447UX62_9ENTR</name>
<evidence type="ECO:0000313" key="1">
    <source>
        <dbReference type="EMBL" id="VEB95287.1"/>
    </source>
</evidence>
<gene>
    <name evidence="1" type="ORF">NCTC11466_00392</name>
</gene>
<protein>
    <submittedName>
        <fullName evidence="1">Uncharacterized protein</fullName>
    </submittedName>
</protein>
<proteinExistence type="predicted"/>
<dbReference type="EMBL" id="LR134201">
    <property type="protein sequence ID" value="VEB95287.1"/>
    <property type="molecule type" value="Genomic_DNA"/>
</dbReference>
<sequence length="55" mass="6232">MTCCKGSQDSISLKWERSRNRAKITKSRSGAVLLQVTWDDDLPQLLALRDLADQL</sequence>
<evidence type="ECO:0000313" key="2">
    <source>
        <dbReference type="Proteomes" id="UP000274122"/>
    </source>
</evidence>
<reference evidence="1 2" key="1">
    <citation type="submission" date="2018-12" db="EMBL/GenBank/DDBJ databases">
        <authorList>
            <consortium name="Pathogen Informatics"/>
        </authorList>
    </citation>
    <scope>NUCLEOTIDE SEQUENCE [LARGE SCALE GENOMIC DNA]</scope>
    <source>
        <strain evidence="1 2">NCTC11466</strain>
    </source>
</reference>
<dbReference type="AlphaFoldDB" id="A0A447UX62"/>
<dbReference type="KEGG" id="clap:NCTC11466_00392"/>
<organism evidence="1 2">
    <name type="scientific">Cedecea lapagei</name>
    <dbReference type="NCBI Taxonomy" id="158823"/>
    <lineage>
        <taxon>Bacteria</taxon>
        <taxon>Pseudomonadati</taxon>
        <taxon>Pseudomonadota</taxon>
        <taxon>Gammaproteobacteria</taxon>
        <taxon>Enterobacterales</taxon>
        <taxon>Enterobacteriaceae</taxon>
        <taxon>Cedecea</taxon>
    </lineage>
</organism>